<evidence type="ECO:0000256" key="4">
    <source>
        <dbReference type="PROSITE-ProRule" id="PRU00473"/>
    </source>
</evidence>
<dbReference type="KEGG" id="echi:FKX85_06765"/>
<evidence type="ECO:0000313" key="7">
    <source>
        <dbReference type="EMBL" id="QDH78750.1"/>
    </source>
</evidence>
<dbReference type="GO" id="GO:0009279">
    <property type="term" value="C:cell outer membrane"/>
    <property type="evidence" value="ECO:0007669"/>
    <property type="project" value="UniProtKB-SubCell"/>
</dbReference>
<organism evidence="7 8">
    <name type="scientific">Echinicola soli</name>
    <dbReference type="NCBI Taxonomy" id="2591634"/>
    <lineage>
        <taxon>Bacteria</taxon>
        <taxon>Pseudomonadati</taxon>
        <taxon>Bacteroidota</taxon>
        <taxon>Cytophagia</taxon>
        <taxon>Cytophagales</taxon>
        <taxon>Cyclobacteriaceae</taxon>
        <taxon>Echinicola</taxon>
    </lineage>
</organism>
<dbReference type="PROSITE" id="PS51123">
    <property type="entry name" value="OMPA_2"/>
    <property type="match status" value="1"/>
</dbReference>
<dbReference type="PRINTS" id="PR01021">
    <property type="entry name" value="OMPADOMAIN"/>
</dbReference>
<dbReference type="PANTHER" id="PTHR30329">
    <property type="entry name" value="STATOR ELEMENT OF FLAGELLAR MOTOR COMPLEX"/>
    <property type="match status" value="1"/>
</dbReference>
<dbReference type="AlphaFoldDB" id="A0A514CG60"/>
<evidence type="ECO:0000256" key="1">
    <source>
        <dbReference type="ARBA" id="ARBA00004442"/>
    </source>
</evidence>
<reference evidence="7 8" key="1">
    <citation type="submission" date="2019-06" db="EMBL/GenBank/DDBJ databases">
        <title>Echinicola alkalisoli sp. nov. isolated from saline soil.</title>
        <authorList>
            <person name="Sun J.-Q."/>
            <person name="Xu L."/>
        </authorList>
    </citation>
    <scope>NUCLEOTIDE SEQUENCE [LARGE SCALE GENOMIC DNA]</scope>
    <source>
        <strain evidence="7 8">LN3S3</strain>
    </source>
</reference>
<gene>
    <name evidence="7" type="ORF">FKX85_06765</name>
</gene>
<evidence type="ECO:0000313" key="8">
    <source>
        <dbReference type="Proteomes" id="UP000316614"/>
    </source>
</evidence>
<keyword evidence="3" id="KW-0998">Cell outer membrane</keyword>
<dbReference type="InterPro" id="IPR006664">
    <property type="entry name" value="OMP_bac"/>
</dbReference>
<dbReference type="InterPro" id="IPR006665">
    <property type="entry name" value="OmpA-like"/>
</dbReference>
<keyword evidence="8" id="KW-1185">Reference proteome</keyword>
<evidence type="ECO:0000256" key="2">
    <source>
        <dbReference type="ARBA" id="ARBA00023136"/>
    </source>
</evidence>
<keyword evidence="2 4" id="KW-0472">Membrane</keyword>
<proteinExistence type="predicted"/>
<evidence type="ECO:0000256" key="3">
    <source>
        <dbReference type="ARBA" id="ARBA00023237"/>
    </source>
</evidence>
<dbReference type="InterPro" id="IPR050330">
    <property type="entry name" value="Bact_OuterMem_StrucFunc"/>
</dbReference>
<dbReference type="SUPFAM" id="SSF103088">
    <property type="entry name" value="OmpA-like"/>
    <property type="match status" value="1"/>
</dbReference>
<comment type="subcellular location">
    <subcellularLocation>
        <location evidence="1">Cell outer membrane</location>
    </subcellularLocation>
</comment>
<feature type="domain" description="OmpA-like" evidence="6">
    <location>
        <begin position="521"/>
        <end position="643"/>
    </location>
</feature>
<dbReference type="Proteomes" id="UP000316614">
    <property type="component" value="Chromosome"/>
</dbReference>
<dbReference type="PANTHER" id="PTHR30329:SF21">
    <property type="entry name" value="LIPOPROTEIN YIAD-RELATED"/>
    <property type="match status" value="1"/>
</dbReference>
<evidence type="ECO:0000259" key="6">
    <source>
        <dbReference type="PROSITE" id="PS51123"/>
    </source>
</evidence>
<dbReference type="OrthoDB" id="9809364at2"/>
<feature type="chain" id="PRO_5021743395" evidence="5">
    <location>
        <begin position="24"/>
        <end position="774"/>
    </location>
</feature>
<keyword evidence="5" id="KW-0732">Signal</keyword>
<dbReference type="Pfam" id="PF00691">
    <property type="entry name" value="OmpA"/>
    <property type="match status" value="1"/>
</dbReference>
<dbReference type="InterPro" id="IPR036737">
    <property type="entry name" value="OmpA-like_sf"/>
</dbReference>
<accession>A0A514CG60</accession>
<protein>
    <submittedName>
        <fullName evidence="7">OmpA family protein</fullName>
    </submittedName>
</protein>
<dbReference type="EMBL" id="CP041253">
    <property type="protein sequence ID" value="QDH78750.1"/>
    <property type="molecule type" value="Genomic_DNA"/>
</dbReference>
<evidence type="ECO:0000256" key="5">
    <source>
        <dbReference type="SAM" id="SignalP"/>
    </source>
</evidence>
<dbReference type="Gene3D" id="3.30.1330.60">
    <property type="entry name" value="OmpA-like domain"/>
    <property type="match status" value="1"/>
</dbReference>
<name>A0A514CG60_9BACT</name>
<feature type="signal peptide" evidence="5">
    <location>
        <begin position="1"/>
        <end position="23"/>
    </location>
</feature>
<dbReference type="CDD" id="cd07185">
    <property type="entry name" value="OmpA_C-like"/>
    <property type="match status" value="1"/>
</dbReference>
<sequence>MVLNMKKVIALISVLLVTLTASGQSSMLRYAEQQKEQTNYKVAAEVYEKAYNRRPTYTSAKNAAYCYSKNNEYNLSIEWWKKAFVFTDEYTDEDITGFLSAAQALGKRDQMVDYLTKNGISQKGYGQEAPRPTTAHGSEDRVQYLEAINSTAADFILAKDTYGNRYFVSDRGELLDNVRVKKLRFDVKSRVYDRDIYEWTGREYLKIYRQDKDGNIGAINMAGSGFMHMSDPSIVNIEGVDYMFFSVTRDLKEKRKSRDFVIHPELYYGPIDEKGKLLFVQPYPRNLPLSYGLITPYADAETSRLYYASNMEGGYGGYDLYYVNYYKEGDRLIFSAPSNLGEKINTTSHERDPFAYKGDFYFASEGHSNFGGTDIFKANLLSGGVFGQAVNLGEKVNSVSDDFAYRQFGDEEIYISSNRKGEEGLDDIYRLLPGRRRLLVKVMDCNGNVLENVQVALHQIDGDSVEWEKKEEGEFLADLSAEQRYKVEIDLEDYFPVVDKSISSVGLDSGTIKRAYYLAKVPTADIAITDIIYYDLDKSLIRRTEHEILDDVAEVMEMYPQLTLEVTSHTDSRASHGYNQRLSKRRAKAVEDYLKGKGVPLERINARWFGEEHLVVDCPDGKDCSEDQHQLNRRSELVLRVSVEDWVDNEKTYKDYCSLTSSLDELLSKAEADKLKFRGREVRLKGEQLMTLERLKLFLEKNKEVALLFVGSFDQELFEDRVSMALVYLTAKGISPQRVSRKWFEDEDEIEAAKYRSRMASFDNGLKEVIIEIE</sequence>